<dbReference type="PANTHER" id="PTHR23120:SF44">
    <property type="entry name" value="MAESTRO HEAT-LIKE REPEAT-CONTAINING PROTEIN FAMILY MEMBER 1"/>
    <property type="match status" value="1"/>
</dbReference>
<proteinExistence type="predicted"/>
<evidence type="ECO:0000259" key="2">
    <source>
        <dbReference type="Pfam" id="PF23210"/>
    </source>
</evidence>
<keyword evidence="4" id="KW-1185">Reference proteome</keyword>
<comment type="caution">
    <text evidence="3">The sequence shown here is derived from an EMBL/GenBank/DDBJ whole genome shotgun (WGS) entry which is preliminary data.</text>
</comment>
<organism evidence="3 4">
    <name type="scientific">Bambusicola thoracicus</name>
    <name type="common">Chinese bamboo-partridge</name>
    <name type="synonym">Perdix thoracica</name>
    <dbReference type="NCBI Taxonomy" id="9083"/>
    <lineage>
        <taxon>Eukaryota</taxon>
        <taxon>Metazoa</taxon>
        <taxon>Chordata</taxon>
        <taxon>Craniata</taxon>
        <taxon>Vertebrata</taxon>
        <taxon>Euteleostomi</taxon>
        <taxon>Archelosauria</taxon>
        <taxon>Archosauria</taxon>
        <taxon>Dinosauria</taxon>
        <taxon>Saurischia</taxon>
        <taxon>Theropoda</taxon>
        <taxon>Coelurosauria</taxon>
        <taxon>Aves</taxon>
        <taxon>Neognathae</taxon>
        <taxon>Galloanserae</taxon>
        <taxon>Galliformes</taxon>
        <taxon>Phasianidae</taxon>
        <taxon>Perdicinae</taxon>
        <taxon>Bambusicola</taxon>
    </lineage>
</organism>
<evidence type="ECO:0000256" key="1">
    <source>
        <dbReference type="SAM" id="MobiDB-lite"/>
    </source>
</evidence>
<feature type="compositionally biased region" description="Polar residues" evidence="1">
    <location>
        <begin position="42"/>
        <end position="57"/>
    </location>
</feature>
<protein>
    <recommendedName>
        <fullName evidence="2">MROH2B-like HEAT-repeats domain-containing protein</fullName>
    </recommendedName>
</protein>
<reference evidence="3 4" key="1">
    <citation type="submission" date="2018-01" db="EMBL/GenBank/DDBJ databases">
        <title>Comparison of the Chinese Bamboo Partridge and Red Junglefowl genome sequences highlights the importance of demography in genome evolution.</title>
        <authorList>
            <person name="Tiley G.P."/>
            <person name="Kimball R.T."/>
            <person name="Braun E.L."/>
            <person name="Burleigh J.G."/>
        </authorList>
    </citation>
    <scope>NUCLEOTIDE SEQUENCE [LARGE SCALE GENOMIC DNA]</scope>
    <source>
        <strain evidence="3">RTK389</strain>
        <tissue evidence="3">Blood</tissue>
    </source>
</reference>
<sequence length="213" mass="22245">MQSFLYKALGTVLGACKEVLHIQEKLLQHLEEANAEEPSEAQARTSPATVAGRTSSFRPAPTAACSFVQGMISLLSRAAESNFHTVLDTLTMFASRLCKGQNRRISRRKKMELDSRRAHATHSALILAHGSLALRASKEQLLARLEGDIVGNILLSTAAAAGVSLILAGVAEEVLLGHACIPCAPQSGSGPGAVEVRVGASGVARLDGGPLSG</sequence>
<evidence type="ECO:0000313" key="4">
    <source>
        <dbReference type="Proteomes" id="UP000237246"/>
    </source>
</evidence>
<accession>A0A2P4SUQ3</accession>
<dbReference type="OrthoDB" id="9120731at2759"/>
<dbReference type="Pfam" id="PF23210">
    <property type="entry name" value="HEAT_Maestro_2"/>
    <property type="match status" value="1"/>
</dbReference>
<dbReference type="PANTHER" id="PTHR23120">
    <property type="entry name" value="MAESTRO-RELATED HEAT DOMAIN-CONTAINING"/>
    <property type="match status" value="1"/>
</dbReference>
<dbReference type="InterPro" id="IPR045206">
    <property type="entry name" value="Maestro_heat-like_prot"/>
</dbReference>
<gene>
    <name evidence="3" type="ORF">CIB84_008430</name>
</gene>
<feature type="region of interest" description="Disordered" evidence="1">
    <location>
        <begin position="33"/>
        <end position="58"/>
    </location>
</feature>
<evidence type="ECO:0000313" key="3">
    <source>
        <dbReference type="EMBL" id="POI27820.1"/>
    </source>
</evidence>
<dbReference type="GO" id="GO:0005737">
    <property type="term" value="C:cytoplasm"/>
    <property type="evidence" value="ECO:0007669"/>
    <property type="project" value="TreeGrafter"/>
</dbReference>
<dbReference type="EMBL" id="PPHD01022057">
    <property type="protein sequence ID" value="POI27820.1"/>
    <property type="molecule type" value="Genomic_DNA"/>
</dbReference>
<dbReference type="InterPro" id="IPR055408">
    <property type="entry name" value="HEAT_MROH2B-like"/>
</dbReference>
<dbReference type="AlphaFoldDB" id="A0A2P4SUQ3"/>
<name>A0A2P4SUQ3_BAMTH</name>
<dbReference type="Proteomes" id="UP000237246">
    <property type="component" value="Unassembled WGS sequence"/>
</dbReference>
<feature type="domain" description="MROH2B-like HEAT-repeats" evidence="2">
    <location>
        <begin position="69"/>
        <end position="155"/>
    </location>
</feature>